<gene>
    <name evidence="1" type="ORF">ACI1P1_19225</name>
</gene>
<dbReference type="EMBL" id="JBJURJ010000013">
    <property type="protein sequence ID" value="MFM9330436.1"/>
    <property type="molecule type" value="Genomic_DNA"/>
</dbReference>
<keyword evidence="2" id="KW-1185">Reference proteome</keyword>
<accession>A0ACC7P3A7</accession>
<reference evidence="1" key="1">
    <citation type="submission" date="2024-12" db="EMBL/GenBank/DDBJ databases">
        <authorList>
            <person name="Wu N."/>
        </authorList>
    </citation>
    <scope>NUCLEOTIDE SEQUENCE</scope>
    <source>
        <strain evidence="1">P15</strain>
    </source>
</reference>
<evidence type="ECO:0000313" key="2">
    <source>
        <dbReference type="Proteomes" id="UP001631969"/>
    </source>
</evidence>
<evidence type="ECO:0000313" key="1">
    <source>
        <dbReference type="EMBL" id="MFM9330436.1"/>
    </source>
</evidence>
<comment type="caution">
    <text evidence="1">The sequence shown here is derived from an EMBL/GenBank/DDBJ whole genome shotgun (WGS) entry which is preliminary data.</text>
</comment>
<sequence>MLNVEINGKTLILREISEEWGEECHTFLSRPAMMHWAEERFSPKRFKGTEEERLQILENFRKV</sequence>
<organism evidence="1 2">
    <name type="scientific">Paenibacillus mesotrionivorans</name>
    <dbReference type="NCBI Taxonomy" id="3160968"/>
    <lineage>
        <taxon>Bacteria</taxon>
        <taxon>Bacillati</taxon>
        <taxon>Bacillota</taxon>
        <taxon>Bacilli</taxon>
        <taxon>Bacillales</taxon>
        <taxon>Paenibacillaceae</taxon>
        <taxon>Paenibacillus</taxon>
    </lineage>
</organism>
<protein>
    <submittedName>
        <fullName evidence="1">Uncharacterized protein</fullName>
    </submittedName>
</protein>
<name>A0ACC7P3A7_9BACL</name>
<dbReference type="Proteomes" id="UP001631969">
    <property type="component" value="Unassembled WGS sequence"/>
</dbReference>
<proteinExistence type="predicted"/>